<accession>T0ZY54</accession>
<name>T0ZY54_9ZZZZ</name>
<dbReference type="Gene3D" id="3.30.420.10">
    <property type="entry name" value="Ribonuclease H-like superfamily/Ribonuclease H"/>
    <property type="match status" value="1"/>
</dbReference>
<comment type="caution">
    <text evidence="2">The sequence shown here is derived from an EMBL/GenBank/DDBJ whole genome shotgun (WGS) entry which is preliminary data.</text>
</comment>
<dbReference type="PANTHER" id="PTHR46889:SF4">
    <property type="entry name" value="TRANSPOSASE INSO FOR INSERTION SEQUENCE ELEMENT IS911B-RELATED"/>
    <property type="match status" value="1"/>
</dbReference>
<dbReference type="SUPFAM" id="SSF53098">
    <property type="entry name" value="Ribonuclease H-like"/>
    <property type="match status" value="1"/>
</dbReference>
<dbReference type="GO" id="GO:0003676">
    <property type="term" value="F:nucleic acid binding"/>
    <property type="evidence" value="ECO:0007669"/>
    <property type="project" value="InterPro"/>
</dbReference>
<sequence length="155" mass="17869">YLPMAHGFLYLVAILDIASRKVLAWRLSNTLTTDFCLAALNEALARFGTPEIFNSDQGAQFSSGDWLDRLKATGCRISMDGKGRWVDNVFVERLWRSVKYEEVYLHAYRDGREAQRQLAAYFDTYNRRRLHQSLDYQTPDEVYFGARTDELAAVA</sequence>
<dbReference type="Pfam" id="PF00665">
    <property type="entry name" value="rve"/>
    <property type="match status" value="1"/>
</dbReference>
<gene>
    <name evidence="2" type="ORF">B2A_06314</name>
</gene>
<dbReference type="InterPro" id="IPR012337">
    <property type="entry name" value="RNaseH-like_sf"/>
</dbReference>
<feature type="domain" description="Integrase catalytic" evidence="1">
    <location>
        <begin position="1"/>
        <end position="147"/>
    </location>
</feature>
<proteinExistence type="predicted"/>
<dbReference type="PANTHER" id="PTHR46889">
    <property type="entry name" value="TRANSPOSASE INSF FOR INSERTION SEQUENCE IS3B-RELATED"/>
    <property type="match status" value="1"/>
</dbReference>
<dbReference type="InterPro" id="IPR036397">
    <property type="entry name" value="RNaseH_sf"/>
</dbReference>
<dbReference type="PROSITE" id="PS50994">
    <property type="entry name" value="INTEGRASE"/>
    <property type="match status" value="1"/>
</dbReference>
<dbReference type="InterPro" id="IPR001584">
    <property type="entry name" value="Integrase_cat-core"/>
</dbReference>
<reference evidence="2" key="1">
    <citation type="submission" date="2013-08" db="EMBL/GenBank/DDBJ databases">
        <authorList>
            <person name="Mendez C."/>
            <person name="Richter M."/>
            <person name="Ferrer M."/>
            <person name="Sanchez J."/>
        </authorList>
    </citation>
    <scope>NUCLEOTIDE SEQUENCE</scope>
</reference>
<dbReference type="EMBL" id="AUZZ01004454">
    <property type="protein sequence ID" value="EQD53151.1"/>
    <property type="molecule type" value="Genomic_DNA"/>
</dbReference>
<protein>
    <submittedName>
        <fullName evidence="2">Transposase</fullName>
    </submittedName>
</protein>
<dbReference type="AlphaFoldDB" id="T0ZY54"/>
<evidence type="ECO:0000313" key="2">
    <source>
        <dbReference type="EMBL" id="EQD53151.1"/>
    </source>
</evidence>
<feature type="non-terminal residue" evidence="2">
    <location>
        <position position="1"/>
    </location>
</feature>
<dbReference type="GO" id="GO:0015074">
    <property type="term" value="P:DNA integration"/>
    <property type="evidence" value="ECO:0007669"/>
    <property type="project" value="InterPro"/>
</dbReference>
<organism evidence="2">
    <name type="scientific">mine drainage metagenome</name>
    <dbReference type="NCBI Taxonomy" id="410659"/>
    <lineage>
        <taxon>unclassified sequences</taxon>
        <taxon>metagenomes</taxon>
        <taxon>ecological metagenomes</taxon>
    </lineage>
</organism>
<evidence type="ECO:0000259" key="1">
    <source>
        <dbReference type="PROSITE" id="PS50994"/>
    </source>
</evidence>
<dbReference type="InterPro" id="IPR050900">
    <property type="entry name" value="Transposase_IS3/IS150/IS904"/>
</dbReference>
<reference evidence="2" key="2">
    <citation type="journal article" date="2014" name="ISME J.">
        <title>Microbial stratification in low pH oxic and suboxic macroscopic growths along an acid mine drainage.</title>
        <authorList>
            <person name="Mendez-Garcia C."/>
            <person name="Mesa V."/>
            <person name="Sprenger R.R."/>
            <person name="Richter M."/>
            <person name="Diez M.S."/>
            <person name="Solano J."/>
            <person name="Bargiela R."/>
            <person name="Golyshina O.V."/>
            <person name="Manteca A."/>
            <person name="Ramos J.L."/>
            <person name="Gallego J.R."/>
            <person name="Llorente I."/>
            <person name="Martins Dos Santos V.A."/>
            <person name="Jensen O.N."/>
            <person name="Pelaez A.I."/>
            <person name="Sanchez J."/>
            <person name="Ferrer M."/>
        </authorList>
    </citation>
    <scope>NUCLEOTIDE SEQUENCE</scope>
</reference>